<evidence type="ECO:0000313" key="2">
    <source>
        <dbReference type="Proteomes" id="UP000178449"/>
    </source>
</evidence>
<comment type="caution">
    <text evidence="1">The sequence shown here is derived from an EMBL/GenBank/DDBJ whole genome shotgun (WGS) entry which is preliminary data.</text>
</comment>
<dbReference type="Proteomes" id="UP000178449">
    <property type="component" value="Unassembled WGS sequence"/>
</dbReference>
<name>A0A1F6GER2_9PROT</name>
<evidence type="ECO:0000313" key="1">
    <source>
        <dbReference type="EMBL" id="OGG96606.1"/>
    </source>
</evidence>
<gene>
    <name evidence="1" type="ORF">A2527_03350</name>
</gene>
<protein>
    <submittedName>
        <fullName evidence="1">Uncharacterized protein</fullName>
    </submittedName>
</protein>
<sequence length="258" mass="30303">MGSAMFTLNDEQRKEYASGVLLDQLISNEPRLSVVLERDDRDLEPLLVYMMSKGYVEVDSKNFYQVTVKGAEKDANLKKRYQEYLSHFDLYCAVDTQSGEFAFEKIFELDDDEWEDYLAEERFLDLRIAVAWFKGINPADFVFLSFLKEGRFDTTRSGWQFDLLSGLIWREIEDIVNKALGIEELGYRGDDGQMVTGEMVIEDIIAQGAKLNAELHQREDQYHDDDHEMPNDYSDQTRHVIYESYYDPFYISPIWFIF</sequence>
<organism evidence="1 2">
    <name type="scientific">Candidatus Lambdaproteobacteria bacterium RIFOXYD2_FULL_50_16</name>
    <dbReference type="NCBI Taxonomy" id="1817772"/>
    <lineage>
        <taxon>Bacteria</taxon>
        <taxon>Pseudomonadati</taxon>
        <taxon>Pseudomonadota</taxon>
        <taxon>Candidatus Lambdaproteobacteria</taxon>
    </lineage>
</organism>
<dbReference type="AlphaFoldDB" id="A0A1F6GER2"/>
<dbReference type="STRING" id="1817772.A2527_03350"/>
<reference evidence="1 2" key="1">
    <citation type="journal article" date="2016" name="Nat. Commun.">
        <title>Thousands of microbial genomes shed light on interconnected biogeochemical processes in an aquifer system.</title>
        <authorList>
            <person name="Anantharaman K."/>
            <person name="Brown C.T."/>
            <person name="Hug L.A."/>
            <person name="Sharon I."/>
            <person name="Castelle C.J."/>
            <person name="Probst A.J."/>
            <person name="Thomas B.C."/>
            <person name="Singh A."/>
            <person name="Wilkins M.J."/>
            <person name="Karaoz U."/>
            <person name="Brodie E.L."/>
            <person name="Williams K.H."/>
            <person name="Hubbard S.S."/>
            <person name="Banfield J.F."/>
        </authorList>
    </citation>
    <scope>NUCLEOTIDE SEQUENCE [LARGE SCALE GENOMIC DNA]</scope>
</reference>
<accession>A0A1F6GER2</accession>
<proteinExistence type="predicted"/>
<dbReference type="EMBL" id="MFNE01000010">
    <property type="protein sequence ID" value="OGG96606.1"/>
    <property type="molecule type" value="Genomic_DNA"/>
</dbReference>